<dbReference type="Proteomes" id="UP000664203">
    <property type="component" value="Unassembled WGS sequence"/>
</dbReference>
<gene>
    <name evidence="4" type="ORF">ALECFALPRED_007232</name>
</gene>
<evidence type="ECO:0000313" key="5">
    <source>
        <dbReference type="Proteomes" id="UP000664203"/>
    </source>
</evidence>
<evidence type="ECO:0000256" key="3">
    <source>
        <dbReference type="PROSITE-ProRule" id="PRU00023"/>
    </source>
</evidence>
<dbReference type="PANTHER" id="PTHR24198:SF165">
    <property type="entry name" value="ANKYRIN REPEAT-CONTAINING PROTEIN-RELATED"/>
    <property type="match status" value="1"/>
</dbReference>
<dbReference type="AlphaFoldDB" id="A0A8H3ETD5"/>
<dbReference type="SMART" id="SM00248">
    <property type="entry name" value="ANK"/>
    <property type="match status" value="5"/>
</dbReference>
<evidence type="ECO:0000256" key="1">
    <source>
        <dbReference type="ARBA" id="ARBA00022737"/>
    </source>
</evidence>
<dbReference type="InterPro" id="IPR002110">
    <property type="entry name" value="Ankyrin_rpt"/>
</dbReference>
<evidence type="ECO:0000256" key="2">
    <source>
        <dbReference type="ARBA" id="ARBA00023043"/>
    </source>
</evidence>
<name>A0A8H3ETD5_9LECA</name>
<dbReference type="Pfam" id="PF12796">
    <property type="entry name" value="Ank_2"/>
    <property type="match status" value="1"/>
</dbReference>
<keyword evidence="5" id="KW-1185">Reference proteome</keyword>
<dbReference type="OrthoDB" id="341259at2759"/>
<evidence type="ECO:0000313" key="4">
    <source>
        <dbReference type="EMBL" id="CAF9911328.1"/>
    </source>
</evidence>
<dbReference type="EMBL" id="CAJPDR010000047">
    <property type="protein sequence ID" value="CAF9911328.1"/>
    <property type="molecule type" value="Genomic_DNA"/>
</dbReference>
<reference evidence="4" key="1">
    <citation type="submission" date="2021-03" db="EMBL/GenBank/DDBJ databases">
        <authorList>
            <person name="Tagirdzhanova G."/>
        </authorList>
    </citation>
    <scope>NUCLEOTIDE SEQUENCE</scope>
</reference>
<organism evidence="4 5">
    <name type="scientific">Alectoria fallacina</name>
    <dbReference type="NCBI Taxonomy" id="1903189"/>
    <lineage>
        <taxon>Eukaryota</taxon>
        <taxon>Fungi</taxon>
        <taxon>Dikarya</taxon>
        <taxon>Ascomycota</taxon>
        <taxon>Pezizomycotina</taxon>
        <taxon>Lecanoromycetes</taxon>
        <taxon>OSLEUM clade</taxon>
        <taxon>Lecanoromycetidae</taxon>
        <taxon>Lecanorales</taxon>
        <taxon>Lecanorineae</taxon>
        <taxon>Parmeliaceae</taxon>
        <taxon>Alectoria</taxon>
    </lineage>
</organism>
<keyword evidence="2 3" id="KW-0040">ANK repeat</keyword>
<dbReference type="PROSITE" id="PS50088">
    <property type="entry name" value="ANK_REPEAT"/>
    <property type="match status" value="2"/>
</dbReference>
<keyword evidence="1" id="KW-0677">Repeat</keyword>
<feature type="repeat" description="ANK" evidence="3">
    <location>
        <begin position="104"/>
        <end position="136"/>
    </location>
</feature>
<dbReference type="Gene3D" id="1.25.40.20">
    <property type="entry name" value="Ankyrin repeat-containing domain"/>
    <property type="match status" value="1"/>
</dbReference>
<dbReference type="PROSITE" id="PS50297">
    <property type="entry name" value="ANK_REP_REGION"/>
    <property type="match status" value="1"/>
</dbReference>
<accession>A0A8H3ETD5</accession>
<proteinExistence type="predicted"/>
<comment type="caution">
    <text evidence="4">The sequence shown here is derived from an EMBL/GenBank/DDBJ whole genome shotgun (WGS) entry which is preliminary data.</text>
</comment>
<dbReference type="InterPro" id="IPR036770">
    <property type="entry name" value="Ankyrin_rpt-contain_sf"/>
</dbReference>
<dbReference type="SUPFAM" id="SSF48403">
    <property type="entry name" value="Ankyrin repeat"/>
    <property type="match status" value="1"/>
</dbReference>
<feature type="repeat" description="ANK" evidence="3">
    <location>
        <begin position="137"/>
        <end position="165"/>
    </location>
</feature>
<dbReference type="PANTHER" id="PTHR24198">
    <property type="entry name" value="ANKYRIN REPEAT AND PROTEIN KINASE DOMAIN-CONTAINING PROTEIN"/>
    <property type="match status" value="1"/>
</dbReference>
<sequence>MYKGSALSPQKDPFHLLTNSFPTSSVSVRQVLGDRWNKTVGDNHVDLDLNVPPLYAAVQHRNPSILLALLSNPNDRSYLPPASPLSTPSNVGQVRVNVEERDLDSRTALFAAVVKGDESCCLALLLHGADANTQDEHGHTALEVAVRGGYLNIVKKLIDFNALVNPDVTGCSSLPLHAAIESDDFQLEIIDQLLNSGAAIQLRRYVDNKHAIDLAVNRGYHELAESMRRMISSVNHTPFMIRDFSTGQIIS</sequence>
<protein>
    <submittedName>
        <fullName evidence="4">Uncharacterized protein</fullName>
    </submittedName>
</protein>